<accession>A0A2R6NSB8</accession>
<name>A0A2R6NSB8_9APHY</name>
<dbReference type="PANTHER" id="PTHR47348">
    <property type="entry name" value="MEIOTICALLY UP-REGULATED GENE 190 PROTEIN"/>
    <property type="match status" value="1"/>
</dbReference>
<dbReference type="AlphaFoldDB" id="A0A2R6NSB8"/>
<evidence type="ECO:0000256" key="1">
    <source>
        <dbReference type="SAM" id="MobiDB-lite"/>
    </source>
</evidence>
<evidence type="ECO:0000313" key="3">
    <source>
        <dbReference type="Proteomes" id="UP000186601"/>
    </source>
</evidence>
<comment type="caution">
    <text evidence="2">The sequence shown here is derived from an EMBL/GenBank/DDBJ whole genome shotgun (WGS) entry which is preliminary data.</text>
</comment>
<dbReference type="PANTHER" id="PTHR47348:SF3">
    <property type="entry name" value="MEIOTICALLY UP-REGULATED GENE 190 PROTEIN"/>
    <property type="match status" value="1"/>
</dbReference>
<proteinExistence type="predicted"/>
<protein>
    <submittedName>
        <fullName evidence="2">Uncharacterized protein</fullName>
    </submittedName>
</protein>
<feature type="compositionally biased region" description="Basic and acidic residues" evidence="1">
    <location>
        <begin position="253"/>
        <end position="265"/>
    </location>
</feature>
<sequence>MSHKLAEPYSGKNPVPQIATKLTALINPEHATRAKAAQLQDQSNKQDQKQTQKTAARLAKGYIMHVVDPVTGEELDIKNADEEPDLRNRGENVLENDFPPPGAYTLSFLLARLISNSILVTSLALVPPTLLAYALQFRVYSISRKDFDDRVWHSERVRGLLAGSDFNGDGQVGDEERTKESAEWANAILRGVWPIMNPNLFGSIIDLLEDIMQSSVPKFVDPQHSVRIADLGLGSNAARITAIRSLPDSSAQKSKEDNFRRSEDKNQEDDQGQEQTSSSEEREELDGQHVNVELSFAYRGLPSGKSAASKARNIQ</sequence>
<reference evidence="2 3" key="1">
    <citation type="submission" date="2018-02" db="EMBL/GenBank/DDBJ databases">
        <title>Genome sequence of the basidiomycete white-rot fungus Phlebia centrifuga.</title>
        <authorList>
            <person name="Granchi Z."/>
            <person name="Peng M."/>
            <person name="de Vries R.P."/>
            <person name="Hilden K."/>
            <person name="Makela M.R."/>
            <person name="Grigoriev I."/>
            <person name="Riley R."/>
        </authorList>
    </citation>
    <scope>NUCLEOTIDE SEQUENCE [LARGE SCALE GENOMIC DNA]</scope>
    <source>
        <strain evidence="2 3">FBCC195</strain>
    </source>
</reference>
<dbReference type="STRING" id="98765.A0A2R6NSB8"/>
<dbReference type="Proteomes" id="UP000186601">
    <property type="component" value="Unassembled WGS sequence"/>
</dbReference>
<dbReference type="Pfam" id="PF25669">
    <property type="entry name" value="SMP_MUG190-like"/>
    <property type="match status" value="1"/>
</dbReference>
<organism evidence="2 3">
    <name type="scientific">Hermanssonia centrifuga</name>
    <dbReference type="NCBI Taxonomy" id="98765"/>
    <lineage>
        <taxon>Eukaryota</taxon>
        <taxon>Fungi</taxon>
        <taxon>Dikarya</taxon>
        <taxon>Basidiomycota</taxon>
        <taxon>Agaricomycotina</taxon>
        <taxon>Agaricomycetes</taxon>
        <taxon>Polyporales</taxon>
        <taxon>Meruliaceae</taxon>
        <taxon>Hermanssonia</taxon>
    </lineage>
</organism>
<dbReference type="EMBL" id="MLYV02000879">
    <property type="protein sequence ID" value="PSR75772.1"/>
    <property type="molecule type" value="Genomic_DNA"/>
</dbReference>
<feature type="region of interest" description="Disordered" evidence="1">
    <location>
        <begin position="245"/>
        <end position="289"/>
    </location>
</feature>
<dbReference type="OrthoDB" id="419768at2759"/>
<gene>
    <name evidence="2" type="ORF">PHLCEN_2v8889</name>
</gene>
<keyword evidence="3" id="KW-1185">Reference proteome</keyword>
<evidence type="ECO:0000313" key="2">
    <source>
        <dbReference type="EMBL" id="PSR75772.1"/>
    </source>
</evidence>